<dbReference type="InterPro" id="IPR010516">
    <property type="entry name" value="SAP18"/>
</dbReference>
<gene>
    <name evidence="3" type="ORF">NLU13_7373</name>
</gene>
<evidence type="ECO:0000313" key="3">
    <source>
        <dbReference type="EMBL" id="KAK0384894.1"/>
    </source>
</evidence>
<protein>
    <recommendedName>
        <fullName evidence="5">Sin3-associated polypeptide Sap18</fullName>
    </recommendedName>
</protein>
<proteinExistence type="inferred from homology"/>
<dbReference type="AlphaFoldDB" id="A0AA39GE63"/>
<sequence>MMTTELEDEGSPFLVRVFCRVGAFHRPEEFISGSLPPHVSLHTWPSCTLKQLALELTELSPPGLPSPAYGTRLVFQLVFPDLRRINAAPTGQFHYGVKDLGSVIIGARPAKEDEEVMWEKTDEDRTLGDSRLVVGDFISCAVLPPLDDGSVAPISAARTEPNRSMSSGRPPHRINAHESRNHFAGHSEQGWGGRGADRGGAMGSGAFPSGEWRRGEQLPAGRPRGGRSRGRW</sequence>
<evidence type="ECO:0000256" key="2">
    <source>
        <dbReference type="SAM" id="MobiDB-lite"/>
    </source>
</evidence>
<dbReference type="Pfam" id="PF06487">
    <property type="entry name" value="SAP18"/>
    <property type="match status" value="1"/>
</dbReference>
<reference evidence="3" key="1">
    <citation type="submission" date="2022-10" db="EMBL/GenBank/DDBJ databases">
        <title>Determination and structural analysis of whole genome sequence of Sarocladium strictum F4-1.</title>
        <authorList>
            <person name="Hu L."/>
            <person name="Jiang Y."/>
        </authorList>
    </citation>
    <scope>NUCLEOTIDE SEQUENCE</scope>
    <source>
        <strain evidence="3">F4-1</strain>
    </source>
</reference>
<feature type="compositionally biased region" description="Gly residues" evidence="2">
    <location>
        <begin position="190"/>
        <end position="203"/>
    </location>
</feature>
<dbReference type="InterPro" id="IPR042534">
    <property type="entry name" value="SAP18_sf"/>
</dbReference>
<evidence type="ECO:0008006" key="5">
    <source>
        <dbReference type="Google" id="ProtNLM"/>
    </source>
</evidence>
<evidence type="ECO:0000256" key="1">
    <source>
        <dbReference type="ARBA" id="ARBA00009143"/>
    </source>
</evidence>
<feature type="region of interest" description="Disordered" evidence="2">
    <location>
        <begin position="158"/>
        <end position="232"/>
    </location>
</feature>
<dbReference type="EMBL" id="JAPDFR010000007">
    <property type="protein sequence ID" value="KAK0384894.1"/>
    <property type="molecule type" value="Genomic_DNA"/>
</dbReference>
<dbReference type="PANTHER" id="PTHR13082:SF0">
    <property type="entry name" value="HISTONE DEACETYLASE COMPLEX SUBUNIT SAP18"/>
    <property type="match status" value="1"/>
</dbReference>
<comment type="caution">
    <text evidence="3">The sequence shown here is derived from an EMBL/GenBank/DDBJ whole genome shotgun (WGS) entry which is preliminary data.</text>
</comment>
<dbReference type="Proteomes" id="UP001175261">
    <property type="component" value="Unassembled WGS sequence"/>
</dbReference>
<keyword evidence="4" id="KW-1185">Reference proteome</keyword>
<accession>A0AA39GE63</accession>
<dbReference type="Gene3D" id="3.10.20.550">
    <property type="entry name" value="ASAP complex, SAP18 subunit"/>
    <property type="match status" value="1"/>
</dbReference>
<organism evidence="3 4">
    <name type="scientific">Sarocladium strictum</name>
    <name type="common">Black bundle disease fungus</name>
    <name type="synonym">Acremonium strictum</name>
    <dbReference type="NCBI Taxonomy" id="5046"/>
    <lineage>
        <taxon>Eukaryota</taxon>
        <taxon>Fungi</taxon>
        <taxon>Dikarya</taxon>
        <taxon>Ascomycota</taxon>
        <taxon>Pezizomycotina</taxon>
        <taxon>Sordariomycetes</taxon>
        <taxon>Hypocreomycetidae</taxon>
        <taxon>Hypocreales</taxon>
        <taxon>Sarocladiaceae</taxon>
        <taxon>Sarocladium</taxon>
    </lineage>
</organism>
<dbReference type="PANTHER" id="PTHR13082">
    <property type="entry name" value="SAP18"/>
    <property type="match status" value="1"/>
</dbReference>
<comment type="similarity">
    <text evidence="1">Belongs to the SAP18 family.</text>
</comment>
<name>A0AA39GE63_SARSR</name>
<dbReference type="GO" id="GO:0005634">
    <property type="term" value="C:nucleus"/>
    <property type="evidence" value="ECO:0007669"/>
    <property type="project" value="TreeGrafter"/>
</dbReference>
<evidence type="ECO:0000313" key="4">
    <source>
        <dbReference type="Proteomes" id="UP001175261"/>
    </source>
</evidence>